<keyword evidence="2" id="KW-1185">Reference proteome</keyword>
<dbReference type="Proteomes" id="UP000789702">
    <property type="component" value="Unassembled WGS sequence"/>
</dbReference>
<gene>
    <name evidence="1" type="ORF">DHETER_LOCUS3385</name>
</gene>
<name>A0ACA9L637_9GLOM</name>
<proteinExistence type="predicted"/>
<evidence type="ECO:0000313" key="1">
    <source>
        <dbReference type="EMBL" id="CAG8509364.1"/>
    </source>
</evidence>
<protein>
    <submittedName>
        <fullName evidence="1">5721_t:CDS:1</fullName>
    </submittedName>
</protein>
<evidence type="ECO:0000313" key="2">
    <source>
        <dbReference type="Proteomes" id="UP000789702"/>
    </source>
</evidence>
<organism evidence="1 2">
    <name type="scientific">Dentiscutata heterogama</name>
    <dbReference type="NCBI Taxonomy" id="1316150"/>
    <lineage>
        <taxon>Eukaryota</taxon>
        <taxon>Fungi</taxon>
        <taxon>Fungi incertae sedis</taxon>
        <taxon>Mucoromycota</taxon>
        <taxon>Glomeromycotina</taxon>
        <taxon>Glomeromycetes</taxon>
        <taxon>Diversisporales</taxon>
        <taxon>Gigasporaceae</taxon>
        <taxon>Dentiscutata</taxon>
    </lineage>
</organism>
<accession>A0ACA9L637</accession>
<dbReference type="EMBL" id="CAJVPU010002880">
    <property type="protein sequence ID" value="CAG8509364.1"/>
    <property type="molecule type" value="Genomic_DNA"/>
</dbReference>
<reference evidence="1" key="1">
    <citation type="submission" date="2021-06" db="EMBL/GenBank/DDBJ databases">
        <authorList>
            <person name="Kallberg Y."/>
            <person name="Tangrot J."/>
            <person name="Rosling A."/>
        </authorList>
    </citation>
    <scope>NUCLEOTIDE SEQUENCE</scope>
    <source>
        <strain evidence="1">IL203A</strain>
    </source>
</reference>
<comment type="caution">
    <text evidence="1">The sequence shown here is derived from an EMBL/GenBank/DDBJ whole genome shotgun (WGS) entry which is preliminary data.</text>
</comment>
<sequence length="337" mass="39582">MDESSHSQDVRPSKKDERSFKVDEHLFKKNKHLSEKDEHLTKKDKYSSENGLKKEEHQIKKRLKKRVQQHKKNIFSFNVRKMNKSEIMKWIEFCRNSNKSRTPSAFLLFKSTNKLGPKDASDTYNYLSDNVKSDYDRCAEIIKKSTYEPETAYKMLEFPLCFFNYDSKFFKSNAQNCLATSNFNNNFEENLSHHSFSVEQAPNGELIQDIFSVHVINNMFADQNTDMSLLNDGNIVEEKRSSLQLLYQSHGEQIQQPESQDMDMPQYLDVPSFNCGNIAKEQIPPLPLQYIESDHILNSMPFMTQDMDTFNYISAGEQQLYMTSIPKIRYDTFQKFH</sequence>